<dbReference type="Proteomes" id="UP000285301">
    <property type="component" value="Unassembled WGS sequence"/>
</dbReference>
<keyword evidence="2" id="KW-0964">Secreted</keyword>
<evidence type="ECO:0000313" key="8">
    <source>
        <dbReference type="Proteomes" id="UP000285301"/>
    </source>
</evidence>
<accession>A0A3S3NC55</accession>
<dbReference type="AlphaFoldDB" id="A0A3S3NC55"/>
<dbReference type="PANTHER" id="PTHR23192">
    <property type="entry name" value="OLFACTOMEDIN-RELATED"/>
    <property type="match status" value="1"/>
</dbReference>
<dbReference type="GO" id="GO:0005615">
    <property type="term" value="C:extracellular space"/>
    <property type="evidence" value="ECO:0007669"/>
    <property type="project" value="TreeGrafter"/>
</dbReference>
<dbReference type="EMBL" id="NCKU01014513">
    <property type="protein sequence ID" value="RWR99577.1"/>
    <property type="molecule type" value="Genomic_DNA"/>
</dbReference>
<reference evidence="7 8" key="1">
    <citation type="journal article" date="2018" name="Gigascience">
        <title>Genomes of trombidid mites reveal novel predicted allergens and laterally-transferred genes associated with secondary metabolism.</title>
        <authorList>
            <person name="Dong X."/>
            <person name="Chaisiri K."/>
            <person name="Xia D."/>
            <person name="Armstrong S.D."/>
            <person name="Fang Y."/>
            <person name="Donnelly M.J."/>
            <person name="Kadowaki T."/>
            <person name="McGarry J.W."/>
            <person name="Darby A.C."/>
            <person name="Makepeace B.L."/>
        </authorList>
    </citation>
    <scope>NUCLEOTIDE SEQUENCE [LARGE SCALE GENOMIC DNA]</scope>
    <source>
        <strain evidence="7">UoL-WK</strain>
    </source>
</reference>
<dbReference type="PROSITE" id="PS50835">
    <property type="entry name" value="IG_LIKE"/>
    <property type="match status" value="1"/>
</dbReference>
<dbReference type="Gene3D" id="2.60.40.10">
    <property type="entry name" value="Immunoglobulins"/>
    <property type="match status" value="2"/>
</dbReference>
<comment type="caution">
    <text evidence="7">The sequence shown here is derived from an EMBL/GenBank/DDBJ whole genome shotgun (WGS) entry which is preliminary data.</text>
</comment>
<dbReference type="EMBL" id="NCKU01013478">
    <property type="protein sequence ID" value="RWR99818.1"/>
    <property type="molecule type" value="Genomic_DNA"/>
</dbReference>
<dbReference type="InterPro" id="IPR013783">
    <property type="entry name" value="Ig-like_fold"/>
</dbReference>
<proteinExistence type="predicted"/>
<dbReference type="SMART" id="SM00284">
    <property type="entry name" value="OLF"/>
    <property type="match status" value="1"/>
</dbReference>
<evidence type="ECO:0000313" key="6">
    <source>
        <dbReference type="EMBL" id="RWR99577.1"/>
    </source>
</evidence>
<dbReference type="STRING" id="1965070.A0A3S3NC55"/>
<dbReference type="PROSITE" id="PS51132">
    <property type="entry name" value="OLF"/>
    <property type="match status" value="1"/>
</dbReference>
<dbReference type="InterPro" id="IPR007110">
    <property type="entry name" value="Ig-like_dom"/>
</dbReference>
<dbReference type="InterPro" id="IPR050605">
    <property type="entry name" value="Olfactomedin-like_domain"/>
</dbReference>
<dbReference type="SMART" id="SM00408">
    <property type="entry name" value="IGc2"/>
    <property type="match status" value="1"/>
</dbReference>
<comment type="caution">
    <text evidence="3">Lacks conserved residue(s) required for the propagation of feature annotation.</text>
</comment>
<dbReference type="Pfam" id="PF02191">
    <property type="entry name" value="OLF"/>
    <property type="match status" value="1"/>
</dbReference>
<evidence type="ECO:0000256" key="3">
    <source>
        <dbReference type="PROSITE-ProRule" id="PRU00446"/>
    </source>
</evidence>
<dbReference type="InterPro" id="IPR003112">
    <property type="entry name" value="Olfac-like_dom"/>
</dbReference>
<dbReference type="PANTHER" id="PTHR23192:SF85">
    <property type="entry name" value="GLIOMEDIN"/>
    <property type="match status" value="1"/>
</dbReference>
<feature type="non-terminal residue" evidence="7">
    <location>
        <position position="1"/>
    </location>
</feature>
<dbReference type="CDD" id="cd00096">
    <property type="entry name" value="Ig"/>
    <property type="match status" value="1"/>
</dbReference>
<feature type="domain" description="Ig-like" evidence="4">
    <location>
        <begin position="46"/>
        <end position="126"/>
    </location>
</feature>
<dbReference type="InterPro" id="IPR003599">
    <property type="entry name" value="Ig_sub"/>
</dbReference>
<dbReference type="Pfam" id="PF13927">
    <property type="entry name" value="Ig_3"/>
    <property type="match status" value="1"/>
</dbReference>
<dbReference type="OrthoDB" id="8626508at2759"/>
<evidence type="ECO:0000313" key="7">
    <source>
        <dbReference type="EMBL" id="RWR99818.1"/>
    </source>
</evidence>
<gene>
    <name evidence="6" type="ORF">B4U79_06429</name>
    <name evidence="7" type="ORF">B4U79_09957</name>
</gene>
<dbReference type="InterPro" id="IPR036179">
    <property type="entry name" value="Ig-like_dom_sf"/>
</dbReference>
<organism evidence="7 8">
    <name type="scientific">Dinothrombium tinctorium</name>
    <dbReference type="NCBI Taxonomy" id="1965070"/>
    <lineage>
        <taxon>Eukaryota</taxon>
        <taxon>Metazoa</taxon>
        <taxon>Ecdysozoa</taxon>
        <taxon>Arthropoda</taxon>
        <taxon>Chelicerata</taxon>
        <taxon>Arachnida</taxon>
        <taxon>Acari</taxon>
        <taxon>Acariformes</taxon>
        <taxon>Trombidiformes</taxon>
        <taxon>Prostigmata</taxon>
        <taxon>Anystina</taxon>
        <taxon>Parasitengona</taxon>
        <taxon>Trombidioidea</taxon>
        <taxon>Trombidiidae</taxon>
        <taxon>Dinothrombium</taxon>
    </lineage>
</organism>
<feature type="domain" description="Olfactomedin-like" evidence="5">
    <location>
        <begin position="218"/>
        <end position="478"/>
    </location>
</feature>
<dbReference type="GO" id="GO:0007165">
    <property type="term" value="P:signal transduction"/>
    <property type="evidence" value="ECO:0007669"/>
    <property type="project" value="TreeGrafter"/>
</dbReference>
<evidence type="ECO:0000259" key="4">
    <source>
        <dbReference type="PROSITE" id="PS50835"/>
    </source>
</evidence>
<name>A0A3S3NC55_9ACAR</name>
<dbReference type="SUPFAM" id="SSF48726">
    <property type="entry name" value="Immunoglobulin"/>
    <property type="match status" value="1"/>
</dbReference>
<evidence type="ECO:0000256" key="2">
    <source>
        <dbReference type="ARBA" id="ARBA00022525"/>
    </source>
</evidence>
<reference evidence="7" key="2">
    <citation type="submission" date="2018-11" db="EMBL/GenBank/DDBJ databases">
        <title>Trombidioid mite genomics.</title>
        <authorList>
            <person name="Dong X."/>
        </authorList>
    </citation>
    <scope>NUCLEOTIDE SEQUENCE</scope>
    <source>
        <strain evidence="7">UoL-WK</strain>
    </source>
</reference>
<keyword evidence="8" id="KW-1185">Reference proteome</keyword>
<evidence type="ECO:0000256" key="1">
    <source>
        <dbReference type="ARBA" id="ARBA00004613"/>
    </source>
</evidence>
<sequence length="490" mass="56420">DSDVEGSSLNMSRVRREQMGTYICFANNGVPPQASKKFTVEVTFKPFIIAPKDVVGAHNGGFAVLECFVESYPPAVTYWMYEDERIIENSWKYKITEETRNHYTTRMLLNITDVEHKDYGNYNCVAKSHLGAVKGLIKLHRLDKNDPRSLRGATSKIYGEPTLSQFETFCPPCVAQCKKVNYCKGSVNYGPINTVEANPAIRWNSKEWTKFNLSRPQQCLINERNVIELMQVGKPVYKREIDSVYACWMQDSNPRTSADAKKYYLTSSKNNKILLEFANIEAFRKNEAKKHQLTYPIGGNSQVIYEGCFYYNYDGMNKIIKYDLISKDSNDMVVPFAAHKPNRKFLYKTENNYMDIEADENGLWVIYTSNDTNNTLVLKFDPNTLLYENFWNISFDQQLLGEMFIICGVLYGVENVTTTNTKIKFAFDLYTETALDEISIEFTNPFQNNKFIAYNAKYQKIYALDDRNAIEYPIRMKDSATHAATGESDE</sequence>
<dbReference type="InterPro" id="IPR003598">
    <property type="entry name" value="Ig_sub2"/>
</dbReference>
<evidence type="ECO:0000259" key="5">
    <source>
        <dbReference type="PROSITE" id="PS51132"/>
    </source>
</evidence>
<dbReference type="SMART" id="SM00409">
    <property type="entry name" value="IG"/>
    <property type="match status" value="1"/>
</dbReference>
<protein>
    <submittedName>
        <fullName evidence="7">Olfactomedin-like protein 2B</fullName>
    </submittedName>
</protein>
<comment type="subcellular location">
    <subcellularLocation>
        <location evidence="1">Secreted</location>
    </subcellularLocation>
</comment>